<evidence type="ECO:0000313" key="4">
    <source>
        <dbReference type="Proteomes" id="UP000320421"/>
    </source>
</evidence>
<evidence type="ECO:0000256" key="2">
    <source>
        <dbReference type="SAM" id="Phobius"/>
    </source>
</evidence>
<keyword evidence="2" id="KW-0472">Membrane</keyword>
<keyword evidence="2" id="KW-0812">Transmembrane</keyword>
<feature type="region of interest" description="Disordered" evidence="1">
    <location>
        <begin position="1"/>
        <end position="24"/>
    </location>
</feature>
<proteinExistence type="predicted"/>
<name>A0A517PMJ7_9PLAN</name>
<feature type="transmembrane region" description="Helical" evidence="2">
    <location>
        <begin position="82"/>
        <end position="100"/>
    </location>
</feature>
<dbReference type="Proteomes" id="UP000320421">
    <property type="component" value="Chromosome"/>
</dbReference>
<feature type="compositionally biased region" description="Low complexity" evidence="1">
    <location>
        <begin position="1"/>
        <end position="12"/>
    </location>
</feature>
<sequence length="250" mass="27102">MNASESSRSPEYSEPDHSASDSFADGPVFHSELKRVLFEVDVPENGKQGVLDALAQIDSDATISIDHPPVSRRAFLKNPGTLVGLSTCLLFAAVLAFFWVTRQPVIPLAKLSPELNLDSRFMSEFDGNFATSFPAQGGWHQKGLLNFIGQTYGLSISESVVHDAAVRFFRLSSGKTRTVYGALLQIPASRVSPLPTLTSFDPGKVEYTQLGKGNYATVKWVEADQVYVCIVFGGARELEALGRALQSTAA</sequence>
<keyword evidence="2" id="KW-1133">Transmembrane helix</keyword>
<dbReference type="AlphaFoldDB" id="A0A517PMJ7"/>
<evidence type="ECO:0000313" key="3">
    <source>
        <dbReference type="EMBL" id="QDT20594.1"/>
    </source>
</evidence>
<dbReference type="EMBL" id="CP036266">
    <property type="protein sequence ID" value="QDT20594.1"/>
    <property type="molecule type" value="Genomic_DNA"/>
</dbReference>
<keyword evidence="4" id="KW-1185">Reference proteome</keyword>
<evidence type="ECO:0000256" key="1">
    <source>
        <dbReference type="SAM" id="MobiDB-lite"/>
    </source>
</evidence>
<protein>
    <submittedName>
        <fullName evidence="3">Uncharacterized protein</fullName>
    </submittedName>
</protein>
<organism evidence="3 4">
    <name type="scientific">Gimesia chilikensis</name>
    <dbReference type="NCBI Taxonomy" id="2605989"/>
    <lineage>
        <taxon>Bacteria</taxon>
        <taxon>Pseudomonadati</taxon>
        <taxon>Planctomycetota</taxon>
        <taxon>Planctomycetia</taxon>
        <taxon>Planctomycetales</taxon>
        <taxon>Planctomycetaceae</taxon>
        <taxon>Gimesia</taxon>
    </lineage>
</organism>
<accession>A0A517PMJ7</accession>
<dbReference type="RefSeq" id="WP_145183622.1">
    <property type="nucleotide sequence ID" value="NZ_CP036266.1"/>
</dbReference>
<dbReference type="OrthoDB" id="274700at2"/>
<reference evidence="3 4" key="1">
    <citation type="submission" date="2019-02" db="EMBL/GenBank/DDBJ databases">
        <title>Deep-cultivation of Planctomycetes and their phenomic and genomic characterization uncovers novel biology.</title>
        <authorList>
            <person name="Wiegand S."/>
            <person name="Jogler M."/>
            <person name="Boedeker C."/>
            <person name="Pinto D."/>
            <person name="Vollmers J."/>
            <person name="Rivas-Marin E."/>
            <person name="Kohn T."/>
            <person name="Peeters S.H."/>
            <person name="Heuer A."/>
            <person name="Rast P."/>
            <person name="Oberbeckmann S."/>
            <person name="Bunk B."/>
            <person name="Jeske O."/>
            <person name="Meyerdierks A."/>
            <person name="Storesund J.E."/>
            <person name="Kallscheuer N."/>
            <person name="Luecker S."/>
            <person name="Lage O.M."/>
            <person name="Pohl T."/>
            <person name="Merkel B.J."/>
            <person name="Hornburger P."/>
            <person name="Mueller R.-W."/>
            <person name="Bruemmer F."/>
            <person name="Labrenz M."/>
            <person name="Spormann A.M."/>
            <person name="Op den Camp H."/>
            <person name="Overmann J."/>
            <person name="Amann R."/>
            <person name="Jetten M.S.M."/>
            <person name="Mascher T."/>
            <person name="Medema M.H."/>
            <person name="Devos D.P."/>
            <person name="Kaster A.-K."/>
            <person name="Ovreas L."/>
            <person name="Rohde M."/>
            <person name="Galperin M.Y."/>
            <person name="Jogler C."/>
        </authorList>
    </citation>
    <scope>NUCLEOTIDE SEQUENCE [LARGE SCALE GENOMIC DNA]</scope>
    <source>
        <strain evidence="3 4">HG66A1</strain>
    </source>
</reference>
<gene>
    <name evidence="3" type="ORF">HG66A1_23820</name>
</gene>